<dbReference type="GO" id="GO:0043565">
    <property type="term" value="F:sequence-specific DNA binding"/>
    <property type="evidence" value="ECO:0007669"/>
    <property type="project" value="InterPro"/>
</dbReference>
<feature type="domain" description="HTH araC/xylS-type" evidence="11">
    <location>
        <begin position="27"/>
        <end position="124"/>
    </location>
</feature>
<evidence type="ECO:0000256" key="8">
    <source>
        <dbReference type="ARBA" id="ARBA00023163"/>
    </source>
</evidence>
<evidence type="ECO:0000256" key="6">
    <source>
        <dbReference type="ARBA" id="ARBA00022763"/>
    </source>
</evidence>
<dbReference type="GO" id="GO:0006281">
    <property type="term" value="P:DNA repair"/>
    <property type="evidence" value="ECO:0007669"/>
    <property type="project" value="UniProtKB-KW"/>
</dbReference>
<evidence type="ECO:0000256" key="4">
    <source>
        <dbReference type="ARBA" id="ARBA00022603"/>
    </source>
</evidence>
<dbReference type="SUPFAM" id="SSF53155">
    <property type="entry name" value="Methylated DNA-protein cysteine methyltransferase domain"/>
    <property type="match status" value="1"/>
</dbReference>
<sequence>MLNVVQLEKHGIPIRLTEAADDYEVVRRTLAFITDHWRRQPTVEEMAAHVGLSAGHLHHLFRRWAGLTPKDFLQAITLEAARALLRDEATVLDAAYEVGYSGPGRLHDLFVTHEAMTPGDFKTGGDGLTMSYGFHPSPFGLAIVVATDRGLAGLGFCDPGGEPSALADMRQRWPRASFQENAAATGPIAARIFDPATWADGQPLRVVLIGTDFEVRVWETLLRIPMGKATTYSTIASHIGRPTAARAVGAAVGKNPISFVVPCHRVLGRSGALTGYHWGLTRKQAMLGWEAGKTGN</sequence>
<dbReference type="SUPFAM" id="SSF46767">
    <property type="entry name" value="Methylated DNA-protein cysteine methyltransferase, C-terminal domain"/>
    <property type="match status" value="1"/>
</dbReference>
<dbReference type="Pfam" id="PF01035">
    <property type="entry name" value="DNA_binding_1"/>
    <property type="match status" value="1"/>
</dbReference>
<dbReference type="InterPro" id="IPR036388">
    <property type="entry name" value="WH-like_DNA-bd_sf"/>
</dbReference>
<dbReference type="InterPro" id="IPR014048">
    <property type="entry name" value="MethylDNA_cys_MeTrfase_DNA-bd"/>
</dbReference>
<accession>A0A4D7QQL9</accession>
<dbReference type="CDD" id="cd06445">
    <property type="entry name" value="ATase"/>
    <property type="match status" value="1"/>
</dbReference>
<dbReference type="AlphaFoldDB" id="A0A4D7QQL9"/>
<dbReference type="PROSITE" id="PS00374">
    <property type="entry name" value="MGMT"/>
    <property type="match status" value="1"/>
</dbReference>
<keyword evidence="5 12" id="KW-0808">Transferase</keyword>
<organism evidence="12 13">
    <name type="scientific">Phreatobacter aquaticus</name>
    <dbReference type="NCBI Taxonomy" id="2570229"/>
    <lineage>
        <taxon>Bacteria</taxon>
        <taxon>Pseudomonadati</taxon>
        <taxon>Pseudomonadota</taxon>
        <taxon>Alphaproteobacteria</taxon>
        <taxon>Hyphomicrobiales</taxon>
        <taxon>Phreatobacteraceae</taxon>
        <taxon>Phreatobacter</taxon>
    </lineage>
</organism>
<reference evidence="12 13" key="1">
    <citation type="submission" date="2019-04" db="EMBL/GenBank/DDBJ databases">
        <title>Phreatobacter aquaticus sp. nov.</title>
        <authorList>
            <person name="Choi A."/>
            <person name="Baek K."/>
        </authorList>
    </citation>
    <scope>NUCLEOTIDE SEQUENCE [LARGE SCALE GENOMIC DNA]</scope>
    <source>
        <strain evidence="12 13">NMCR1094</strain>
    </source>
</reference>
<gene>
    <name evidence="12" type="ORF">E8L99_11935</name>
</gene>
<name>A0A4D7QQL9_9HYPH</name>
<comment type="catalytic activity">
    <reaction evidence="10">
        <text>a 6-O-methyl-2'-deoxyguanosine in DNA + L-cysteinyl-[protein] = S-methyl-L-cysteinyl-[protein] + a 2'-deoxyguanosine in DNA</text>
        <dbReference type="Rhea" id="RHEA:24000"/>
        <dbReference type="Rhea" id="RHEA-COMP:10131"/>
        <dbReference type="Rhea" id="RHEA-COMP:10132"/>
        <dbReference type="Rhea" id="RHEA-COMP:11367"/>
        <dbReference type="Rhea" id="RHEA-COMP:11368"/>
        <dbReference type="ChEBI" id="CHEBI:29950"/>
        <dbReference type="ChEBI" id="CHEBI:82612"/>
        <dbReference type="ChEBI" id="CHEBI:85445"/>
        <dbReference type="ChEBI" id="CHEBI:85448"/>
        <dbReference type="EC" id="2.1.1.63"/>
    </reaction>
</comment>
<dbReference type="KEGG" id="paqt:E8L99_11935"/>
<keyword evidence="13" id="KW-1185">Reference proteome</keyword>
<protein>
    <recommendedName>
        <fullName evidence="3">methylated-DNA--[protein]-cysteine S-methyltransferase</fullName>
        <ecNumber evidence="3">2.1.1.63</ecNumber>
    </recommendedName>
</protein>
<evidence type="ECO:0000313" key="13">
    <source>
        <dbReference type="Proteomes" id="UP000298588"/>
    </source>
</evidence>
<dbReference type="SUPFAM" id="SSF46689">
    <property type="entry name" value="Homeodomain-like"/>
    <property type="match status" value="2"/>
</dbReference>
<keyword evidence="6" id="KW-0227">DNA damage</keyword>
<dbReference type="PANTHER" id="PTHR10815">
    <property type="entry name" value="METHYLATED-DNA--PROTEIN-CYSTEINE METHYLTRANSFERASE"/>
    <property type="match status" value="1"/>
</dbReference>
<dbReference type="Gene3D" id="1.10.10.10">
    <property type="entry name" value="Winged helix-like DNA-binding domain superfamily/Winged helix DNA-binding domain"/>
    <property type="match status" value="1"/>
</dbReference>
<keyword evidence="9" id="KW-0234">DNA repair</keyword>
<evidence type="ECO:0000256" key="2">
    <source>
        <dbReference type="ARBA" id="ARBA00008711"/>
    </source>
</evidence>
<evidence type="ECO:0000256" key="1">
    <source>
        <dbReference type="ARBA" id="ARBA00001286"/>
    </source>
</evidence>
<dbReference type="Gene3D" id="1.10.10.60">
    <property type="entry name" value="Homeodomain-like"/>
    <property type="match status" value="1"/>
</dbReference>
<dbReference type="FunFam" id="1.10.10.10:FF:000214">
    <property type="entry name" value="Methylated-DNA--protein-cysteine methyltransferase"/>
    <property type="match status" value="1"/>
</dbReference>
<dbReference type="InterPro" id="IPR001497">
    <property type="entry name" value="MethylDNA_cys_MeTrfase_AS"/>
</dbReference>
<evidence type="ECO:0000256" key="7">
    <source>
        <dbReference type="ARBA" id="ARBA00023015"/>
    </source>
</evidence>
<comment type="similarity">
    <text evidence="2">Belongs to the MGMT family.</text>
</comment>
<keyword evidence="7" id="KW-0805">Transcription regulation</keyword>
<dbReference type="GO" id="GO:0032259">
    <property type="term" value="P:methylation"/>
    <property type="evidence" value="ECO:0007669"/>
    <property type="project" value="UniProtKB-KW"/>
</dbReference>
<evidence type="ECO:0000256" key="3">
    <source>
        <dbReference type="ARBA" id="ARBA00011918"/>
    </source>
</evidence>
<evidence type="ECO:0000256" key="9">
    <source>
        <dbReference type="ARBA" id="ARBA00023204"/>
    </source>
</evidence>
<dbReference type="RefSeq" id="WP_137099743.1">
    <property type="nucleotide sequence ID" value="NZ_CP039865.1"/>
</dbReference>
<dbReference type="PROSITE" id="PS01124">
    <property type="entry name" value="HTH_ARAC_FAMILY_2"/>
    <property type="match status" value="1"/>
</dbReference>
<dbReference type="NCBIfam" id="TIGR00589">
    <property type="entry name" value="ogt"/>
    <property type="match status" value="1"/>
</dbReference>
<dbReference type="PANTHER" id="PTHR10815:SF13">
    <property type="entry name" value="METHYLATED-DNA--PROTEIN-CYSTEINE METHYLTRANSFERASE"/>
    <property type="match status" value="1"/>
</dbReference>
<comment type="catalytic activity">
    <reaction evidence="1">
        <text>a 4-O-methyl-thymidine in DNA + L-cysteinyl-[protein] = a thymidine in DNA + S-methyl-L-cysteinyl-[protein]</text>
        <dbReference type="Rhea" id="RHEA:53428"/>
        <dbReference type="Rhea" id="RHEA-COMP:10131"/>
        <dbReference type="Rhea" id="RHEA-COMP:10132"/>
        <dbReference type="Rhea" id="RHEA-COMP:13555"/>
        <dbReference type="Rhea" id="RHEA-COMP:13556"/>
        <dbReference type="ChEBI" id="CHEBI:29950"/>
        <dbReference type="ChEBI" id="CHEBI:82612"/>
        <dbReference type="ChEBI" id="CHEBI:137386"/>
        <dbReference type="ChEBI" id="CHEBI:137387"/>
        <dbReference type="EC" id="2.1.1.63"/>
    </reaction>
</comment>
<keyword evidence="8" id="KW-0804">Transcription</keyword>
<evidence type="ECO:0000259" key="11">
    <source>
        <dbReference type="PROSITE" id="PS01124"/>
    </source>
</evidence>
<evidence type="ECO:0000256" key="10">
    <source>
        <dbReference type="ARBA" id="ARBA00049348"/>
    </source>
</evidence>
<evidence type="ECO:0000313" key="12">
    <source>
        <dbReference type="EMBL" id="QCK86412.1"/>
    </source>
</evidence>
<dbReference type="Pfam" id="PF12833">
    <property type="entry name" value="HTH_18"/>
    <property type="match status" value="1"/>
</dbReference>
<dbReference type="InterPro" id="IPR009057">
    <property type="entry name" value="Homeodomain-like_sf"/>
</dbReference>
<dbReference type="GO" id="GO:0003700">
    <property type="term" value="F:DNA-binding transcription factor activity"/>
    <property type="evidence" value="ECO:0007669"/>
    <property type="project" value="InterPro"/>
</dbReference>
<dbReference type="Gene3D" id="3.30.160.70">
    <property type="entry name" value="Methylated DNA-protein cysteine methyltransferase domain"/>
    <property type="match status" value="1"/>
</dbReference>
<dbReference type="OrthoDB" id="9802228at2"/>
<dbReference type="InterPro" id="IPR036631">
    <property type="entry name" value="MGMT_N_sf"/>
</dbReference>
<evidence type="ECO:0000256" key="5">
    <source>
        <dbReference type="ARBA" id="ARBA00022679"/>
    </source>
</evidence>
<dbReference type="SMART" id="SM00342">
    <property type="entry name" value="HTH_ARAC"/>
    <property type="match status" value="1"/>
</dbReference>
<keyword evidence="4 12" id="KW-0489">Methyltransferase</keyword>
<dbReference type="InterPro" id="IPR018060">
    <property type="entry name" value="HTH_AraC"/>
</dbReference>
<dbReference type="GO" id="GO:0003908">
    <property type="term" value="F:methylated-DNA-[protein]-cysteine S-methyltransferase activity"/>
    <property type="evidence" value="ECO:0007669"/>
    <property type="project" value="UniProtKB-EC"/>
</dbReference>
<proteinExistence type="inferred from homology"/>
<dbReference type="InterPro" id="IPR036217">
    <property type="entry name" value="MethylDNA_cys_MeTrfase_DNAb"/>
</dbReference>
<dbReference type="Proteomes" id="UP000298588">
    <property type="component" value="Chromosome"/>
</dbReference>
<dbReference type="EC" id="2.1.1.63" evidence="3"/>
<dbReference type="EMBL" id="CP039865">
    <property type="protein sequence ID" value="QCK86412.1"/>
    <property type="molecule type" value="Genomic_DNA"/>
</dbReference>